<gene>
    <name evidence="3" type="primary">LOC106809162</name>
</gene>
<feature type="transmembrane region" description="Helical" evidence="1">
    <location>
        <begin position="53"/>
        <end position="77"/>
    </location>
</feature>
<protein>
    <submittedName>
        <fullName evidence="3">Uncharacterized protein LOC106809162</fullName>
    </submittedName>
</protein>
<dbReference type="RefSeq" id="XP_014667632.1">
    <property type="nucleotide sequence ID" value="XM_014812146.1"/>
</dbReference>
<keyword evidence="2" id="KW-1185">Reference proteome</keyword>
<sequence>MTKLSLSTPGHMHVRQRRSDGCLFLSLQLFLAGLVGLYYCLVEFYVWKGNTRAFVVKCVCVGLSSACVFLCAVACIFPAAHAIDVFHYSTCNATPHAPVAPPAAASWATT</sequence>
<organism evidence="2 3">
    <name type="scientific">Priapulus caudatus</name>
    <name type="common">Priapulid worm</name>
    <dbReference type="NCBI Taxonomy" id="37621"/>
    <lineage>
        <taxon>Eukaryota</taxon>
        <taxon>Metazoa</taxon>
        <taxon>Ecdysozoa</taxon>
        <taxon>Scalidophora</taxon>
        <taxon>Priapulida</taxon>
        <taxon>Priapulimorpha</taxon>
        <taxon>Priapulimorphida</taxon>
        <taxon>Priapulidae</taxon>
        <taxon>Priapulus</taxon>
    </lineage>
</organism>
<accession>A0ABM1E611</accession>
<keyword evidence="1" id="KW-0812">Transmembrane</keyword>
<name>A0ABM1E611_PRICU</name>
<keyword evidence="1" id="KW-1133">Transmembrane helix</keyword>
<reference evidence="3" key="1">
    <citation type="submission" date="2025-08" db="UniProtKB">
        <authorList>
            <consortium name="RefSeq"/>
        </authorList>
    </citation>
    <scope>IDENTIFICATION</scope>
</reference>
<evidence type="ECO:0000313" key="2">
    <source>
        <dbReference type="Proteomes" id="UP000695022"/>
    </source>
</evidence>
<dbReference type="Proteomes" id="UP000695022">
    <property type="component" value="Unplaced"/>
</dbReference>
<keyword evidence="1" id="KW-0472">Membrane</keyword>
<evidence type="ECO:0000313" key="3">
    <source>
        <dbReference type="RefSeq" id="XP_014667632.1"/>
    </source>
</evidence>
<evidence type="ECO:0000256" key="1">
    <source>
        <dbReference type="SAM" id="Phobius"/>
    </source>
</evidence>
<dbReference type="GeneID" id="106809162"/>
<feature type="transmembrane region" description="Helical" evidence="1">
    <location>
        <begin position="21"/>
        <end position="47"/>
    </location>
</feature>
<proteinExistence type="predicted"/>